<dbReference type="GO" id="GO:0000139">
    <property type="term" value="C:Golgi membrane"/>
    <property type="evidence" value="ECO:0007669"/>
    <property type="project" value="UniProtKB-SubCell"/>
</dbReference>
<name>A0A2U1NMT3_ARTAN</name>
<dbReference type="OrthoDB" id="529273at2759"/>
<dbReference type="PANTHER" id="PTHR48437:SF1">
    <property type="entry name" value="INITIATOR BINDING DOMAIN-CONTAINING PROTEIN"/>
    <property type="match status" value="1"/>
</dbReference>
<evidence type="ECO:0000259" key="5">
    <source>
        <dbReference type="Pfam" id="PF04577"/>
    </source>
</evidence>
<dbReference type="Pfam" id="PF04577">
    <property type="entry name" value="Glyco_transf_61"/>
    <property type="match status" value="1"/>
</dbReference>
<feature type="domain" description="Glycosyltransferase 61 catalytic" evidence="5">
    <location>
        <begin position="360"/>
        <end position="476"/>
    </location>
</feature>
<comment type="caution">
    <text evidence="6">The sequence shown here is derived from an EMBL/GenBank/DDBJ whole genome shotgun (WGS) entry which is preliminary data.</text>
</comment>
<evidence type="ECO:0000313" key="6">
    <source>
        <dbReference type="EMBL" id="PWA74822.1"/>
    </source>
</evidence>
<keyword evidence="3 6" id="KW-0808">Transferase</keyword>
<gene>
    <name evidence="6" type="ORF">CTI12_AA246160</name>
</gene>
<dbReference type="EMBL" id="PKPP01002504">
    <property type="protein sequence ID" value="PWA74822.1"/>
    <property type="molecule type" value="Genomic_DNA"/>
</dbReference>
<evidence type="ECO:0000313" key="7">
    <source>
        <dbReference type="Proteomes" id="UP000245207"/>
    </source>
</evidence>
<protein>
    <submittedName>
        <fullName evidence="6">Beta-1,2-xylosyltransferase</fullName>
    </submittedName>
</protein>
<dbReference type="PANTHER" id="PTHR48437">
    <property type="entry name" value="INITIATOR BINDING DOMAIN-CONTAINING PROTEIN"/>
    <property type="match status" value="1"/>
</dbReference>
<keyword evidence="7" id="KW-1185">Reference proteome</keyword>
<evidence type="ECO:0000256" key="4">
    <source>
        <dbReference type="ARBA" id="ARBA00023180"/>
    </source>
</evidence>
<keyword evidence="4" id="KW-0325">Glycoprotein</keyword>
<sequence length="528" mass="59463">MMKMKSKYLKLLIFLFILNSITFGLYFSSHPTHHKQNTHHQIPQFDTQDHTHLIVSFSTNNNSSSNNKPWPILPSYLPWSISSSPNTPAFRSCESYFGNGFTRRVDVLKPEKGMRKMGHGGLGGGWFRCFFSETLRSSICEGGVIRMHPDKIRMSNGGEVLETVIGRGEDEELPRFEFGAFDIQAGGSVLKKSNKLADEAFLNEYLQNGAVSRHAMRDLVGSFKLVDADDELECSEWVEEPTLLITRYEYANLFHTVTDWYSAYVSSRVTGLPNRPQLVFVDGHCMTQLEETWKAVFSGLRYAKNFSGPVCFRHAILSPLGYETAMFKGLSEDIDCYGASAHDLWQKPDDKKTARISEFGEMIRAAFSLPLHRPHQSSKSGSQIHDVLFVRREDYLAHPRHGGKVQSRLSNEQQVFDALKSWSSSHTECRINLINGLFAHMSMKEQVKAIQDASVIVGAHGAGLTHIVSASPDAEILEIVASEFRRPHFELIAKWKGLKYHPIYLGGSNANPTVVIEKLRNILKSIGC</sequence>
<dbReference type="STRING" id="35608.A0A2U1NMT3"/>
<dbReference type="GO" id="GO:0016763">
    <property type="term" value="F:pentosyltransferase activity"/>
    <property type="evidence" value="ECO:0007669"/>
    <property type="project" value="UniProtKB-ARBA"/>
</dbReference>
<keyword evidence="2" id="KW-0328">Glycosyltransferase</keyword>
<proteinExistence type="predicted"/>
<evidence type="ECO:0000256" key="2">
    <source>
        <dbReference type="ARBA" id="ARBA00022676"/>
    </source>
</evidence>
<comment type="subcellular location">
    <subcellularLocation>
        <location evidence="1">Golgi apparatus membrane</location>
        <topology evidence="1">Single-pass type II membrane protein</topology>
    </subcellularLocation>
</comment>
<reference evidence="6 7" key="1">
    <citation type="journal article" date="2018" name="Mol. Plant">
        <title>The genome of Artemisia annua provides insight into the evolution of Asteraceae family and artemisinin biosynthesis.</title>
        <authorList>
            <person name="Shen Q."/>
            <person name="Zhang L."/>
            <person name="Liao Z."/>
            <person name="Wang S."/>
            <person name="Yan T."/>
            <person name="Shi P."/>
            <person name="Liu M."/>
            <person name="Fu X."/>
            <person name="Pan Q."/>
            <person name="Wang Y."/>
            <person name="Lv Z."/>
            <person name="Lu X."/>
            <person name="Zhang F."/>
            <person name="Jiang W."/>
            <person name="Ma Y."/>
            <person name="Chen M."/>
            <person name="Hao X."/>
            <person name="Li L."/>
            <person name="Tang Y."/>
            <person name="Lv G."/>
            <person name="Zhou Y."/>
            <person name="Sun X."/>
            <person name="Brodelius P.E."/>
            <person name="Rose J.K.C."/>
            <person name="Tang K."/>
        </authorList>
    </citation>
    <scope>NUCLEOTIDE SEQUENCE [LARGE SCALE GENOMIC DNA]</scope>
    <source>
        <strain evidence="7">cv. Huhao1</strain>
        <tissue evidence="6">Leaf</tissue>
    </source>
</reference>
<dbReference type="Proteomes" id="UP000245207">
    <property type="component" value="Unassembled WGS sequence"/>
</dbReference>
<organism evidence="6 7">
    <name type="scientific">Artemisia annua</name>
    <name type="common">Sweet wormwood</name>
    <dbReference type="NCBI Taxonomy" id="35608"/>
    <lineage>
        <taxon>Eukaryota</taxon>
        <taxon>Viridiplantae</taxon>
        <taxon>Streptophyta</taxon>
        <taxon>Embryophyta</taxon>
        <taxon>Tracheophyta</taxon>
        <taxon>Spermatophyta</taxon>
        <taxon>Magnoliopsida</taxon>
        <taxon>eudicotyledons</taxon>
        <taxon>Gunneridae</taxon>
        <taxon>Pentapetalae</taxon>
        <taxon>asterids</taxon>
        <taxon>campanulids</taxon>
        <taxon>Asterales</taxon>
        <taxon>Asteraceae</taxon>
        <taxon>Asteroideae</taxon>
        <taxon>Anthemideae</taxon>
        <taxon>Artemisiinae</taxon>
        <taxon>Artemisia</taxon>
    </lineage>
</organism>
<dbReference type="InterPro" id="IPR007657">
    <property type="entry name" value="Glycosyltransferase_61"/>
</dbReference>
<evidence type="ECO:0000256" key="3">
    <source>
        <dbReference type="ARBA" id="ARBA00022679"/>
    </source>
</evidence>
<evidence type="ECO:0000256" key="1">
    <source>
        <dbReference type="ARBA" id="ARBA00004323"/>
    </source>
</evidence>
<accession>A0A2U1NMT3</accession>
<dbReference type="AlphaFoldDB" id="A0A2U1NMT3"/>
<dbReference type="InterPro" id="IPR049625">
    <property type="entry name" value="Glyco_transf_61_cat"/>
</dbReference>